<sequence>MSDKDARTVLNVTSLQAALDAAGWAGPMPTVLDTTESTNNDVARLAAAGAVEGACIVAEHQSQGRGRQARDWVSPPHAGLWMSVLIRPKDMPRDSWTWLPLLAGLAASDAVNSIAQVPTQVKWPNDLVVIADHGKHQGKPFKLAGILSEAIDGSTVVLGIGINVSLTKEELPIPTGTSITLERGVVNREALMAQVLVNLVARLEQWRARDQDLVHDYRAVCATIGRTIEATLPGDKVIRGVAVQVDNDGHLVIEVGSDTVIVTAGDVIHATI</sequence>
<dbReference type="Pfam" id="PF03099">
    <property type="entry name" value="BPL_LplA_LipB"/>
    <property type="match status" value="1"/>
</dbReference>
<protein>
    <submittedName>
        <fullName evidence="3">Unannotated protein</fullName>
    </submittedName>
</protein>
<dbReference type="InterPro" id="IPR004408">
    <property type="entry name" value="Biotin_CoA_COase_ligase"/>
</dbReference>
<keyword evidence="1" id="KW-0436">Ligase</keyword>
<evidence type="ECO:0000259" key="2">
    <source>
        <dbReference type="PROSITE" id="PS51733"/>
    </source>
</evidence>
<dbReference type="SUPFAM" id="SSF55681">
    <property type="entry name" value="Class II aaRS and biotin synthetases"/>
    <property type="match status" value="1"/>
</dbReference>
<dbReference type="InterPro" id="IPR003142">
    <property type="entry name" value="BPL_C"/>
</dbReference>
<dbReference type="AlphaFoldDB" id="A0A6J6IL33"/>
<dbReference type="GO" id="GO:0004077">
    <property type="term" value="F:biotin--[biotin carboxyl-carrier protein] ligase activity"/>
    <property type="evidence" value="ECO:0007669"/>
    <property type="project" value="InterPro"/>
</dbReference>
<dbReference type="GO" id="GO:0005737">
    <property type="term" value="C:cytoplasm"/>
    <property type="evidence" value="ECO:0007669"/>
    <property type="project" value="TreeGrafter"/>
</dbReference>
<feature type="domain" description="BPL/LPL catalytic" evidence="2">
    <location>
        <begin position="26"/>
        <end position="207"/>
    </location>
</feature>
<dbReference type="PROSITE" id="PS51733">
    <property type="entry name" value="BPL_LPL_CATALYTIC"/>
    <property type="match status" value="1"/>
</dbReference>
<dbReference type="Gene3D" id="2.30.30.100">
    <property type="match status" value="1"/>
</dbReference>
<evidence type="ECO:0000313" key="3">
    <source>
        <dbReference type="EMBL" id="CAB4625113.1"/>
    </source>
</evidence>
<dbReference type="InterPro" id="IPR045864">
    <property type="entry name" value="aa-tRNA-synth_II/BPL/LPL"/>
</dbReference>
<dbReference type="InterPro" id="IPR004143">
    <property type="entry name" value="BPL_LPL_catalytic"/>
</dbReference>
<name>A0A6J6IL33_9ZZZZ</name>
<reference evidence="3" key="1">
    <citation type="submission" date="2020-05" db="EMBL/GenBank/DDBJ databases">
        <authorList>
            <person name="Chiriac C."/>
            <person name="Salcher M."/>
            <person name="Ghai R."/>
            <person name="Kavagutti S V."/>
        </authorList>
    </citation>
    <scope>NUCLEOTIDE SEQUENCE</scope>
</reference>
<dbReference type="NCBIfam" id="TIGR00121">
    <property type="entry name" value="birA_ligase"/>
    <property type="match status" value="1"/>
</dbReference>
<dbReference type="EMBL" id="CAEZVB010000058">
    <property type="protein sequence ID" value="CAB4625113.1"/>
    <property type="molecule type" value="Genomic_DNA"/>
</dbReference>
<gene>
    <name evidence="3" type="ORF">UFOPK1908_01126</name>
</gene>
<accession>A0A6J6IL33</accession>
<organism evidence="3">
    <name type="scientific">freshwater metagenome</name>
    <dbReference type="NCBI Taxonomy" id="449393"/>
    <lineage>
        <taxon>unclassified sequences</taxon>
        <taxon>metagenomes</taxon>
        <taxon>ecological metagenomes</taxon>
    </lineage>
</organism>
<dbReference type="Gene3D" id="3.30.930.10">
    <property type="entry name" value="Bira Bifunctional Protein, Domain 2"/>
    <property type="match status" value="1"/>
</dbReference>
<dbReference type="PANTHER" id="PTHR12835">
    <property type="entry name" value="BIOTIN PROTEIN LIGASE"/>
    <property type="match status" value="1"/>
</dbReference>
<dbReference type="Pfam" id="PF02237">
    <property type="entry name" value="BPL_C"/>
    <property type="match status" value="1"/>
</dbReference>
<proteinExistence type="predicted"/>
<evidence type="ECO:0000256" key="1">
    <source>
        <dbReference type="ARBA" id="ARBA00022598"/>
    </source>
</evidence>
<dbReference type="CDD" id="cd16442">
    <property type="entry name" value="BPL"/>
    <property type="match status" value="1"/>
</dbReference>
<dbReference type="PANTHER" id="PTHR12835:SF5">
    <property type="entry name" value="BIOTIN--PROTEIN LIGASE"/>
    <property type="match status" value="1"/>
</dbReference>